<dbReference type="PANTHER" id="PTHR10460:SF0">
    <property type="entry name" value="ABELSON INTERACTING PROTEIN, ISOFORM D"/>
    <property type="match status" value="1"/>
</dbReference>
<evidence type="ECO:0000256" key="2">
    <source>
        <dbReference type="ARBA" id="ARBA00010020"/>
    </source>
</evidence>
<accession>A0A3P7M6P2</accession>
<evidence type="ECO:0000256" key="3">
    <source>
        <dbReference type="ARBA" id="ARBA00022490"/>
    </source>
</evidence>
<keyword evidence="5" id="KW-0175">Coiled coil</keyword>
<dbReference type="GO" id="GO:0035591">
    <property type="term" value="F:signaling adaptor activity"/>
    <property type="evidence" value="ECO:0007669"/>
    <property type="project" value="TreeGrafter"/>
</dbReference>
<sequence>MLIMSDVVNNGKNALLQTAANIEQAAAYCSSNYLNSHNQKDAIGETMNYATQSLGTMIHQLSHLATTFLKVLDEKVDNLASIEDKVSKLGMELKIRQEKVARKAIGSCTVSKVPVKYANSKMRQEPPADFVRRPIDYTALDHIGHGFKSQVSSRSLYLCQD</sequence>
<dbReference type="AlphaFoldDB" id="A0A3P7M6P2"/>
<dbReference type="GO" id="GO:0001764">
    <property type="term" value="P:neuron migration"/>
    <property type="evidence" value="ECO:0007669"/>
    <property type="project" value="TreeGrafter"/>
</dbReference>
<dbReference type="GO" id="GO:0031209">
    <property type="term" value="C:SCAR complex"/>
    <property type="evidence" value="ECO:0007669"/>
    <property type="project" value="TreeGrafter"/>
</dbReference>
<comment type="similarity">
    <text evidence="2">Belongs to the ABI family.</text>
</comment>
<keyword evidence="4" id="KW-0597">Phosphoprotein</keyword>
<name>A0A3P7M6P2_DIBLA</name>
<proteinExistence type="inferred from homology"/>
<gene>
    <name evidence="7" type="ORF">DILT_LOCUS14557</name>
</gene>
<evidence type="ECO:0000256" key="5">
    <source>
        <dbReference type="ARBA" id="ARBA00023054"/>
    </source>
</evidence>
<reference evidence="7 8" key="1">
    <citation type="submission" date="2018-11" db="EMBL/GenBank/DDBJ databases">
        <authorList>
            <consortium name="Pathogen Informatics"/>
        </authorList>
    </citation>
    <scope>NUCLEOTIDE SEQUENCE [LARGE SCALE GENOMIC DNA]</scope>
</reference>
<dbReference type="Proteomes" id="UP000281553">
    <property type="component" value="Unassembled WGS sequence"/>
</dbReference>
<dbReference type="InterPro" id="IPR012849">
    <property type="entry name" value="Abl-interactor_HHR_dom"/>
</dbReference>
<evidence type="ECO:0000256" key="4">
    <source>
        <dbReference type="ARBA" id="ARBA00022553"/>
    </source>
</evidence>
<dbReference type="InterPro" id="IPR028457">
    <property type="entry name" value="ABI"/>
</dbReference>
<feature type="domain" description="Abl-interactor homeo-domain homologous" evidence="6">
    <location>
        <begin position="93"/>
        <end position="150"/>
    </location>
</feature>
<evidence type="ECO:0000259" key="6">
    <source>
        <dbReference type="Pfam" id="PF07815"/>
    </source>
</evidence>
<protein>
    <recommendedName>
        <fullName evidence="6">Abl-interactor homeo-domain homologous domain-containing protein</fullName>
    </recommendedName>
</protein>
<dbReference type="PANTHER" id="PTHR10460">
    <property type="entry name" value="ABL INTERACTOR FAMILY MEMBER"/>
    <property type="match status" value="1"/>
</dbReference>
<keyword evidence="3" id="KW-0963">Cytoplasm</keyword>
<dbReference type="Gene3D" id="6.10.140.1620">
    <property type="match status" value="1"/>
</dbReference>
<dbReference type="OrthoDB" id="2159336at2759"/>
<organism evidence="7 8">
    <name type="scientific">Dibothriocephalus latus</name>
    <name type="common">Fish tapeworm</name>
    <name type="synonym">Diphyllobothrium latum</name>
    <dbReference type="NCBI Taxonomy" id="60516"/>
    <lineage>
        <taxon>Eukaryota</taxon>
        <taxon>Metazoa</taxon>
        <taxon>Spiralia</taxon>
        <taxon>Lophotrochozoa</taxon>
        <taxon>Platyhelminthes</taxon>
        <taxon>Cestoda</taxon>
        <taxon>Eucestoda</taxon>
        <taxon>Diphyllobothriidea</taxon>
        <taxon>Diphyllobothriidae</taxon>
        <taxon>Dibothriocephalus</taxon>
    </lineage>
</organism>
<keyword evidence="8" id="KW-1185">Reference proteome</keyword>
<dbReference type="Pfam" id="PF07815">
    <property type="entry name" value="Abi_HHR"/>
    <property type="match status" value="1"/>
</dbReference>
<comment type="subcellular location">
    <subcellularLocation>
        <location evidence="1">Cytoplasm</location>
    </subcellularLocation>
</comment>
<dbReference type="GO" id="GO:0017124">
    <property type="term" value="F:SH3 domain binding"/>
    <property type="evidence" value="ECO:0007669"/>
    <property type="project" value="TreeGrafter"/>
</dbReference>
<evidence type="ECO:0000313" key="7">
    <source>
        <dbReference type="EMBL" id="VDN25065.1"/>
    </source>
</evidence>
<evidence type="ECO:0000256" key="1">
    <source>
        <dbReference type="ARBA" id="ARBA00004496"/>
    </source>
</evidence>
<dbReference type="GO" id="GO:0098858">
    <property type="term" value="C:actin-based cell projection"/>
    <property type="evidence" value="ECO:0007669"/>
    <property type="project" value="TreeGrafter"/>
</dbReference>
<dbReference type="EMBL" id="UYRU01074802">
    <property type="protein sequence ID" value="VDN25065.1"/>
    <property type="molecule type" value="Genomic_DNA"/>
</dbReference>
<dbReference type="GO" id="GO:0030027">
    <property type="term" value="C:lamellipodium"/>
    <property type="evidence" value="ECO:0007669"/>
    <property type="project" value="TreeGrafter"/>
</dbReference>
<evidence type="ECO:0000313" key="8">
    <source>
        <dbReference type="Proteomes" id="UP000281553"/>
    </source>
</evidence>